<sequence>MLLTEEALAYMYQDGRSNGFDFGGVDVGGTFFYEFTRPEEPDFFLRISEDEETAIVRYHGQTMRLHDRTNLVGRLLEWHISAGYGGAVSGYGMPFWVDMTGDGQPDLLYLQGGGGTGAHEDDCVAYDMATMAEIPIVEPWEEMASSISVEPVEWKAGSVFSRVTDGNGQVYTASQPTAEETWRECAYVPGKSGYTTIEILAETAELQVTMAFGLEGPHIYGFYMGELKTTMAYDAEANAIVRSGPITVSMFSNREA</sequence>
<comment type="caution">
    <text evidence="1">The sequence shown here is derived from an EMBL/GenBank/DDBJ whole genome shotgun (WGS) entry which is preliminary data.</text>
</comment>
<protein>
    <submittedName>
        <fullName evidence="1">Uncharacterized protein</fullName>
    </submittedName>
</protein>
<organism evidence="1 2">
    <name type="scientific">Candidatus Oscillibacter excrementigallinarum</name>
    <dbReference type="NCBI Taxonomy" id="2838716"/>
    <lineage>
        <taxon>Bacteria</taxon>
        <taxon>Bacillati</taxon>
        <taxon>Bacillota</taxon>
        <taxon>Clostridia</taxon>
        <taxon>Eubacteriales</taxon>
        <taxon>Oscillospiraceae</taxon>
        <taxon>Oscillibacter</taxon>
    </lineage>
</organism>
<name>A0A9D2LJM8_9FIRM</name>
<accession>A0A9D2LJM8</accession>
<dbReference type="EMBL" id="DWZJ01000074">
    <property type="protein sequence ID" value="HJB13773.1"/>
    <property type="molecule type" value="Genomic_DNA"/>
</dbReference>
<dbReference type="Proteomes" id="UP000823824">
    <property type="component" value="Unassembled WGS sequence"/>
</dbReference>
<evidence type="ECO:0000313" key="1">
    <source>
        <dbReference type="EMBL" id="HJB13773.1"/>
    </source>
</evidence>
<reference evidence="1" key="2">
    <citation type="submission" date="2021-04" db="EMBL/GenBank/DDBJ databases">
        <authorList>
            <person name="Gilroy R."/>
        </authorList>
    </citation>
    <scope>NUCLEOTIDE SEQUENCE</scope>
    <source>
        <strain evidence="1">ChiBcec18-1249</strain>
    </source>
</reference>
<proteinExistence type="predicted"/>
<dbReference type="AlphaFoldDB" id="A0A9D2LJM8"/>
<reference evidence="1" key="1">
    <citation type="journal article" date="2021" name="PeerJ">
        <title>Extensive microbial diversity within the chicken gut microbiome revealed by metagenomics and culture.</title>
        <authorList>
            <person name="Gilroy R."/>
            <person name="Ravi A."/>
            <person name="Getino M."/>
            <person name="Pursley I."/>
            <person name="Horton D.L."/>
            <person name="Alikhan N.F."/>
            <person name="Baker D."/>
            <person name="Gharbi K."/>
            <person name="Hall N."/>
            <person name="Watson M."/>
            <person name="Adriaenssens E.M."/>
            <person name="Foster-Nyarko E."/>
            <person name="Jarju S."/>
            <person name="Secka A."/>
            <person name="Antonio M."/>
            <person name="Oren A."/>
            <person name="Chaudhuri R.R."/>
            <person name="La Ragione R."/>
            <person name="Hildebrand F."/>
            <person name="Pallen M.J."/>
        </authorList>
    </citation>
    <scope>NUCLEOTIDE SEQUENCE</scope>
    <source>
        <strain evidence="1">ChiBcec18-1249</strain>
    </source>
</reference>
<evidence type="ECO:0000313" key="2">
    <source>
        <dbReference type="Proteomes" id="UP000823824"/>
    </source>
</evidence>
<gene>
    <name evidence="1" type="ORF">H9787_08680</name>
</gene>